<evidence type="ECO:0000256" key="2">
    <source>
        <dbReference type="ARBA" id="ARBA00022448"/>
    </source>
</evidence>
<dbReference type="OrthoDB" id="9796817at2"/>
<evidence type="ECO:0000256" key="1">
    <source>
        <dbReference type="ARBA" id="ARBA00005695"/>
    </source>
</evidence>
<dbReference type="EMBL" id="NGKC01000007">
    <property type="protein sequence ID" value="RSU11786.1"/>
    <property type="molecule type" value="Genomic_DNA"/>
</dbReference>
<dbReference type="GO" id="GO:0015833">
    <property type="term" value="P:peptide transport"/>
    <property type="evidence" value="ECO:0007669"/>
    <property type="project" value="TreeGrafter"/>
</dbReference>
<dbReference type="Gene3D" id="3.40.190.10">
    <property type="entry name" value="Periplasmic binding protein-like II"/>
    <property type="match status" value="1"/>
</dbReference>
<feature type="region of interest" description="Disordered" evidence="4">
    <location>
        <begin position="25"/>
        <end position="47"/>
    </location>
</feature>
<dbReference type="GO" id="GO:0042597">
    <property type="term" value="C:periplasmic space"/>
    <property type="evidence" value="ECO:0007669"/>
    <property type="project" value="UniProtKB-ARBA"/>
</dbReference>
<feature type="signal peptide" evidence="5">
    <location>
        <begin position="1"/>
        <end position="21"/>
    </location>
</feature>
<dbReference type="PANTHER" id="PTHR30290">
    <property type="entry name" value="PERIPLASMIC BINDING COMPONENT OF ABC TRANSPORTER"/>
    <property type="match status" value="1"/>
</dbReference>
<feature type="domain" description="Solute-binding protein family 5" evidence="6">
    <location>
        <begin position="120"/>
        <end position="505"/>
    </location>
</feature>
<evidence type="ECO:0000256" key="5">
    <source>
        <dbReference type="SAM" id="SignalP"/>
    </source>
</evidence>
<evidence type="ECO:0000259" key="6">
    <source>
        <dbReference type="Pfam" id="PF00496"/>
    </source>
</evidence>
<dbReference type="CDD" id="cd08510">
    <property type="entry name" value="PBP2_Lactococcal_OppA_like"/>
    <property type="match status" value="1"/>
</dbReference>
<accession>A0A430AUR1</accession>
<dbReference type="InterPro" id="IPR030678">
    <property type="entry name" value="Peptide/Ni-bd"/>
</dbReference>
<sequence length="600" mass="67413">MKKRKLIGLATMGVIASLTLAACGGGGGKKEKGGSGNGETETADISKFPIKTTNEDEAIEGGTLEAAMAMDTTFQGLFDPAFNEDAYDSRFMEVSHETLFGFDEHFMIDDSGVATFKLDREAKKGTIQLVKDAKWSDGQPVVAEDIIQPYLIIGHKDYAGVRYGAQFENIVGMTEYHEGKTEDVAGIKKIDDKTVEIEFKEVNPGLEMADGDGGIWQFAMPAHIFKDLPVKDMESSDPVRKNIVTFGPYKMSKIVRGEAVEYTPNEYYYQGKPKLDKIIIRQTPTDSIVEAMKSKKYDMIISMPTDNYSAYKDIEGYELLGRGELAYTYIGFKLGKWDTKAKRVAYDPESKMANKSLRQAMAYAIDNKAIGDKFYNGLRTAANTLVPPVLGDFHAEEVKGYVDQDVDKANKLLDEAGYKDTDGDGLREDPNGEKLEIKFASMSGGEVAQPMAEYYMDQWKEIGLDVKLTTGRLIDFQSFYDKLKNDDPEIDIYQAAWSISVNPSQVALFGPIASFNYTRFEDDKNTELLEAMDSEEAFDTERRIEIFHEWQEYAAEEAFAIPTLYRNELLPVSARVKNFDWNHAPNGRFWYPVELTAEER</sequence>
<name>A0A430AUR1_9ENTE</name>
<dbReference type="InterPro" id="IPR039424">
    <property type="entry name" value="SBP_5"/>
</dbReference>
<evidence type="ECO:0000313" key="7">
    <source>
        <dbReference type="EMBL" id="RSU11786.1"/>
    </source>
</evidence>
<dbReference type="PANTHER" id="PTHR30290:SF9">
    <property type="entry name" value="OLIGOPEPTIDE-BINDING PROTEIN APPA"/>
    <property type="match status" value="1"/>
</dbReference>
<dbReference type="GO" id="GO:1904680">
    <property type="term" value="F:peptide transmembrane transporter activity"/>
    <property type="evidence" value="ECO:0007669"/>
    <property type="project" value="TreeGrafter"/>
</dbReference>
<dbReference type="InterPro" id="IPR000914">
    <property type="entry name" value="SBP_5_dom"/>
</dbReference>
<dbReference type="SUPFAM" id="SSF53850">
    <property type="entry name" value="Periplasmic binding protein-like II"/>
    <property type="match status" value="1"/>
</dbReference>
<dbReference type="Pfam" id="PF00496">
    <property type="entry name" value="SBP_bac_5"/>
    <property type="match status" value="1"/>
</dbReference>
<dbReference type="PROSITE" id="PS51257">
    <property type="entry name" value="PROKAR_LIPOPROTEIN"/>
    <property type="match status" value="1"/>
</dbReference>
<dbReference type="Gene3D" id="3.10.105.10">
    <property type="entry name" value="Dipeptide-binding Protein, Domain 3"/>
    <property type="match status" value="1"/>
</dbReference>
<dbReference type="AlphaFoldDB" id="A0A430AUR1"/>
<comment type="similarity">
    <text evidence="1">Belongs to the bacterial solute-binding protein 5 family.</text>
</comment>
<comment type="caution">
    <text evidence="7">The sequence shown here is derived from an EMBL/GenBank/DDBJ whole genome shotgun (WGS) entry which is preliminary data.</text>
</comment>
<keyword evidence="2" id="KW-0813">Transport</keyword>
<dbReference type="RefSeq" id="WP_126813698.1">
    <property type="nucleotide sequence ID" value="NZ_NGKC01000007.1"/>
</dbReference>
<protein>
    <submittedName>
        <fullName evidence="7">Oligopeptide ABC transporter substrate-binding protein</fullName>
    </submittedName>
</protein>
<keyword evidence="3 5" id="KW-0732">Signal</keyword>
<evidence type="ECO:0000256" key="4">
    <source>
        <dbReference type="SAM" id="MobiDB-lite"/>
    </source>
</evidence>
<evidence type="ECO:0000256" key="3">
    <source>
        <dbReference type="ARBA" id="ARBA00022729"/>
    </source>
</evidence>
<proteinExistence type="inferred from homology"/>
<dbReference type="PIRSF" id="PIRSF002741">
    <property type="entry name" value="MppA"/>
    <property type="match status" value="1"/>
</dbReference>
<organism evidence="7 8">
    <name type="scientific">Vagococcus acidifermentans</name>
    <dbReference type="NCBI Taxonomy" id="564710"/>
    <lineage>
        <taxon>Bacteria</taxon>
        <taxon>Bacillati</taxon>
        <taxon>Bacillota</taxon>
        <taxon>Bacilli</taxon>
        <taxon>Lactobacillales</taxon>
        <taxon>Enterococcaceae</taxon>
        <taxon>Vagococcus</taxon>
    </lineage>
</organism>
<keyword evidence="8" id="KW-1185">Reference proteome</keyword>
<evidence type="ECO:0000313" key="8">
    <source>
        <dbReference type="Proteomes" id="UP000286773"/>
    </source>
</evidence>
<reference evidence="7 8" key="1">
    <citation type="submission" date="2017-05" db="EMBL/GenBank/DDBJ databases">
        <title>Vagococcus spp. assemblies.</title>
        <authorList>
            <person name="Gulvik C.A."/>
        </authorList>
    </citation>
    <scope>NUCLEOTIDE SEQUENCE [LARGE SCALE GENOMIC DNA]</scope>
    <source>
        <strain evidence="7 8">LMG 24798</strain>
    </source>
</reference>
<dbReference type="Proteomes" id="UP000286773">
    <property type="component" value="Unassembled WGS sequence"/>
</dbReference>
<feature type="chain" id="PRO_5038971823" evidence="5">
    <location>
        <begin position="22"/>
        <end position="600"/>
    </location>
</feature>
<dbReference type="GO" id="GO:0043190">
    <property type="term" value="C:ATP-binding cassette (ABC) transporter complex"/>
    <property type="evidence" value="ECO:0007669"/>
    <property type="project" value="InterPro"/>
</dbReference>
<gene>
    <name evidence="7" type="ORF">CBF27_07455</name>
</gene>